<proteinExistence type="predicted"/>
<dbReference type="Proteomes" id="UP000315540">
    <property type="component" value="Unassembled WGS sequence"/>
</dbReference>
<dbReference type="AlphaFoldDB" id="A0A504JGN8"/>
<reference evidence="1 2" key="1">
    <citation type="submission" date="2019-06" db="EMBL/GenBank/DDBJ databases">
        <authorList>
            <person name="Meng X."/>
        </authorList>
    </citation>
    <scope>NUCLEOTIDE SEQUENCE [LARGE SCALE GENOMIC DNA]</scope>
    <source>
        <strain evidence="1 2">M625</strain>
    </source>
</reference>
<keyword evidence="2" id="KW-1185">Reference proteome</keyword>
<evidence type="ECO:0008006" key="3">
    <source>
        <dbReference type="Google" id="ProtNLM"/>
    </source>
</evidence>
<evidence type="ECO:0000313" key="2">
    <source>
        <dbReference type="Proteomes" id="UP000315540"/>
    </source>
</evidence>
<sequence length="269" mass="31975">MILFYAYGSGLGHLNRILSYIKVRALEFSSCIIMTNSTYKTFLPKEIKTMYYPDSFFKNQILFFETLLQIIKQFNVRELVVDVFPSGFYGELHNLDVIKIKKTILARILKPFYFDKYASPQYDDLVVLEKGIMLEHYNFSKTVSVPIKEGFIFSKQEINLQIPFFFILHSGPEEEVIQLYRLAQLYRKNSEHIYIQTFSKMQKLKDENVTFIFSERPIFSLLHASTKIFTACGFNTFYATQNYRQKQFFLPFKRTFDDQFKRKKYNSIA</sequence>
<protein>
    <recommendedName>
        <fullName evidence="3">Glycosyl transferase family 28 C-terminal domain-containing protein</fullName>
    </recommendedName>
</protein>
<gene>
    <name evidence="1" type="ORF">FHK87_11905</name>
</gene>
<organism evidence="1 2">
    <name type="scientific">Aquimarina algicola</name>
    <dbReference type="NCBI Taxonomy" id="2589995"/>
    <lineage>
        <taxon>Bacteria</taxon>
        <taxon>Pseudomonadati</taxon>
        <taxon>Bacteroidota</taxon>
        <taxon>Flavobacteriia</taxon>
        <taxon>Flavobacteriales</taxon>
        <taxon>Flavobacteriaceae</taxon>
        <taxon>Aquimarina</taxon>
    </lineage>
</organism>
<dbReference type="OrthoDB" id="9813876at2"/>
<dbReference type="EMBL" id="VFWZ01000003">
    <property type="protein sequence ID" value="TPN85979.1"/>
    <property type="molecule type" value="Genomic_DNA"/>
</dbReference>
<name>A0A504JGN8_9FLAO</name>
<evidence type="ECO:0000313" key="1">
    <source>
        <dbReference type="EMBL" id="TPN85979.1"/>
    </source>
</evidence>
<comment type="caution">
    <text evidence="1">The sequence shown here is derived from an EMBL/GenBank/DDBJ whole genome shotgun (WGS) entry which is preliminary data.</text>
</comment>
<accession>A0A504JGN8</accession>
<dbReference type="RefSeq" id="WP_140593123.1">
    <property type="nucleotide sequence ID" value="NZ_VFWZ01000003.1"/>
</dbReference>